<dbReference type="HOGENOM" id="CLU_079273_0_0_2"/>
<proteinExistence type="predicted"/>
<keyword evidence="1" id="KW-1133">Transmembrane helix</keyword>
<protein>
    <submittedName>
        <fullName evidence="2">Uncharacterized protein</fullName>
    </submittedName>
</protein>
<sequence precursor="true">MDKKSAIGIFLVVIMLGSILPLFFSGSSNNNNNQTNSPSEAPGIDTIPGNKVSHQLDSIADGLAMSPENITSAQYVDYAKMHQSQLKIFVPNETELSTLYNVRLTKEFIAVDSNVPNGTDIALRMHEIEPKVVNFQYIASKEPYKGYYLLSRSEEYYNVVGSPMLFGSKESIENAIDVISGDASGSHYFDRLLGYTEPGAEYQVLSSDNELVADQYYLEFKALEEGGYARTSLFMNLNESVLSDINSLAQNSSTRGLEYNITNNNDITKVIVKTNESNFFNLALEPSA</sequence>
<dbReference type="RefSeq" id="WP_015324882.1">
    <property type="nucleotide sequence ID" value="NC_019977.1"/>
</dbReference>
<dbReference type="KEGG" id="mhz:Metho_1514"/>
<name>L0KW84_METHD</name>
<gene>
    <name evidence="2" type="ordered locus">Metho_1514</name>
</gene>
<keyword evidence="1" id="KW-0812">Transmembrane</keyword>
<reference evidence="3" key="1">
    <citation type="submission" date="2012-02" db="EMBL/GenBank/DDBJ databases">
        <title>Complete sequence of chromosome of Methanomethylovorans hollandica DSM 15978.</title>
        <authorList>
            <person name="Lucas S."/>
            <person name="Copeland A."/>
            <person name="Lapidus A."/>
            <person name="Glavina del Rio T."/>
            <person name="Dalin E."/>
            <person name="Tice H."/>
            <person name="Bruce D."/>
            <person name="Goodwin L."/>
            <person name="Pitluck S."/>
            <person name="Peters L."/>
            <person name="Mikhailova N."/>
            <person name="Held B."/>
            <person name="Kyrpides N."/>
            <person name="Mavromatis K."/>
            <person name="Ivanova N."/>
            <person name="Brettin T."/>
            <person name="Detter J.C."/>
            <person name="Han C."/>
            <person name="Larimer F."/>
            <person name="Land M."/>
            <person name="Hauser L."/>
            <person name="Markowitz V."/>
            <person name="Cheng J.-F."/>
            <person name="Hugenholtz P."/>
            <person name="Woyke T."/>
            <person name="Wu D."/>
            <person name="Spring S."/>
            <person name="Schroeder M."/>
            <person name="Brambilla E."/>
            <person name="Klenk H.-P."/>
            <person name="Eisen J.A."/>
        </authorList>
    </citation>
    <scope>NUCLEOTIDE SEQUENCE [LARGE SCALE GENOMIC DNA]</scope>
    <source>
        <strain evidence="3">DSM 15978 / NBRC 107637 / DMS1</strain>
    </source>
</reference>
<evidence type="ECO:0000313" key="3">
    <source>
        <dbReference type="Proteomes" id="UP000010866"/>
    </source>
</evidence>
<keyword evidence="3" id="KW-1185">Reference proteome</keyword>
<dbReference type="AlphaFoldDB" id="L0KW84"/>
<organism evidence="2 3">
    <name type="scientific">Methanomethylovorans hollandica (strain DSM 15978 / NBRC 107637 / DMS1)</name>
    <dbReference type="NCBI Taxonomy" id="867904"/>
    <lineage>
        <taxon>Archaea</taxon>
        <taxon>Methanobacteriati</taxon>
        <taxon>Methanobacteriota</taxon>
        <taxon>Stenosarchaea group</taxon>
        <taxon>Methanomicrobia</taxon>
        <taxon>Methanosarcinales</taxon>
        <taxon>Methanosarcinaceae</taxon>
        <taxon>Methanomethylovorans</taxon>
    </lineage>
</organism>
<feature type="transmembrane region" description="Helical" evidence="1">
    <location>
        <begin position="7"/>
        <end position="24"/>
    </location>
</feature>
<keyword evidence="1" id="KW-0472">Membrane</keyword>
<dbReference type="OrthoDB" id="147885at2157"/>
<dbReference type="EMBL" id="CP003362">
    <property type="protein sequence ID" value="AGB49717.1"/>
    <property type="molecule type" value="Genomic_DNA"/>
</dbReference>
<accession>L0KW84</accession>
<evidence type="ECO:0000313" key="2">
    <source>
        <dbReference type="EMBL" id="AGB49717.1"/>
    </source>
</evidence>
<evidence type="ECO:0000256" key="1">
    <source>
        <dbReference type="SAM" id="Phobius"/>
    </source>
</evidence>
<dbReference type="GeneID" id="14407323"/>
<dbReference type="Proteomes" id="UP000010866">
    <property type="component" value="Chromosome"/>
</dbReference>
<dbReference type="STRING" id="867904.Metho_1514"/>